<evidence type="ECO:0000256" key="14">
    <source>
        <dbReference type="RuleBase" id="RU363034"/>
    </source>
</evidence>
<dbReference type="InterPro" id="IPR033116">
    <property type="entry name" value="TRYPSIN_SER"/>
</dbReference>
<dbReference type="PROSITE" id="PS00135">
    <property type="entry name" value="TRYPSIN_SER"/>
    <property type="match status" value="1"/>
</dbReference>
<dbReference type="InterPro" id="IPR002350">
    <property type="entry name" value="Kazal_dom"/>
</dbReference>
<dbReference type="InterPro" id="IPR018114">
    <property type="entry name" value="TRYPSIN_HIS"/>
</dbReference>
<evidence type="ECO:0000259" key="15">
    <source>
        <dbReference type="PROSITE" id="PS50240"/>
    </source>
</evidence>
<dbReference type="Pfam" id="PF21286">
    <property type="entry name" value="CFAI_FIMAC_N"/>
    <property type="match status" value="1"/>
</dbReference>
<dbReference type="SMART" id="SM00020">
    <property type="entry name" value="Tryp_SPc"/>
    <property type="match status" value="1"/>
</dbReference>
<keyword evidence="10 13" id="KW-1015">Disulfide bond</keyword>
<evidence type="ECO:0000256" key="4">
    <source>
        <dbReference type="ARBA" id="ARBA00022670"/>
    </source>
</evidence>
<dbReference type="GO" id="GO:0005576">
    <property type="term" value="C:extracellular region"/>
    <property type="evidence" value="ECO:0007669"/>
    <property type="project" value="UniProtKB-SubCell"/>
</dbReference>
<dbReference type="PROSITE" id="PS50240">
    <property type="entry name" value="TRYPSIN_DOM"/>
    <property type="match status" value="1"/>
</dbReference>
<evidence type="ECO:0000256" key="11">
    <source>
        <dbReference type="ARBA" id="ARBA00023180"/>
    </source>
</evidence>
<gene>
    <name evidence="18" type="primary">CFI</name>
</gene>
<dbReference type="PANTHER" id="PTHR24252:SF7">
    <property type="entry name" value="HYALIN"/>
    <property type="match status" value="1"/>
</dbReference>
<evidence type="ECO:0000313" key="19">
    <source>
        <dbReference type="Proteomes" id="UP000694392"/>
    </source>
</evidence>
<dbReference type="GO" id="GO:0006508">
    <property type="term" value="P:proteolysis"/>
    <property type="evidence" value="ECO:0007669"/>
    <property type="project" value="UniProtKB-KW"/>
</dbReference>
<proteinExistence type="inferred from homology"/>
<dbReference type="InterPro" id="IPR002172">
    <property type="entry name" value="LDrepeatLR_classA_rpt"/>
</dbReference>
<comment type="caution">
    <text evidence="13">Lacks conserved residue(s) required for the propagation of feature annotation.</text>
</comment>
<dbReference type="Pfam" id="PF21287">
    <property type="entry name" value="Kazal_CFAI"/>
    <property type="match status" value="1"/>
</dbReference>
<dbReference type="CDD" id="cd00112">
    <property type="entry name" value="LDLa"/>
    <property type="match status" value="1"/>
</dbReference>
<evidence type="ECO:0000256" key="1">
    <source>
        <dbReference type="ARBA" id="ARBA00004613"/>
    </source>
</evidence>
<protein>
    <submittedName>
        <fullName evidence="18">Complement factor I</fullName>
    </submittedName>
</protein>
<evidence type="ECO:0000259" key="17">
    <source>
        <dbReference type="PROSITE" id="PS51465"/>
    </source>
</evidence>
<feature type="domain" description="Kazal-like" evidence="17">
    <location>
        <begin position="88"/>
        <end position="137"/>
    </location>
</feature>
<dbReference type="InterPro" id="IPR003884">
    <property type="entry name" value="FacI_MAC"/>
</dbReference>
<organism evidence="18 19">
    <name type="scientific">Sphenodon punctatus</name>
    <name type="common">Tuatara</name>
    <name type="synonym">Hatteria punctata</name>
    <dbReference type="NCBI Taxonomy" id="8508"/>
    <lineage>
        <taxon>Eukaryota</taxon>
        <taxon>Metazoa</taxon>
        <taxon>Chordata</taxon>
        <taxon>Craniata</taxon>
        <taxon>Vertebrata</taxon>
        <taxon>Euteleostomi</taxon>
        <taxon>Lepidosauria</taxon>
        <taxon>Sphenodontia</taxon>
        <taxon>Sphenodontidae</taxon>
        <taxon>Sphenodon</taxon>
    </lineage>
</organism>
<feature type="disulfide bond" evidence="12">
    <location>
        <begin position="270"/>
        <end position="285"/>
    </location>
</feature>
<dbReference type="SMART" id="SM00192">
    <property type="entry name" value="LDLa"/>
    <property type="match status" value="1"/>
</dbReference>
<reference evidence="18" key="1">
    <citation type="submission" date="2025-08" db="UniProtKB">
        <authorList>
            <consortium name="Ensembl"/>
        </authorList>
    </citation>
    <scope>IDENTIFICATION</scope>
</reference>
<keyword evidence="3" id="KW-0964">Secreted</keyword>
<dbReference type="InterPro" id="IPR036055">
    <property type="entry name" value="LDL_receptor-like_sf"/>
</dbReference>
<accession>A0A8D0GZE2</accession>
<evidence type="ECO:0000256" key="12">
    <source>
        <dbReference type="PROSITE-ProRule" id="PRU00124"/>
    </source>
</evidence>
<keyword evidence="5" id="KW-0732">Signal</keyword>
<dbReference type="PROSITE" id="PS50068">
    <property type="entry name" value="LDLRA_2"/>
    <property type="match status" value="1"/>
</dbReference>
<dbReference type="PROSITE" id="PS50287">
    <property type="entry name" value="SRCR_2"/>
    <property type="match status" value="1"/>
</dbReference>
<evidence type="ECO:0000256" key="7">
    <source>
        <dbReference type="ARBA" id="ARBA00022801"/>
    </source>
</evidence>
<keyword evidence="8 14" id="KW-0720">Serine protease</keyword>
<dbReference type="Ensembl" id="ENSSPUT00000012691.1">
    <property type="protein sequence ID" value="ENSSPUP00000011901.1"/>
    <property type="gene ID" value="ENSSPUG00000008831.1"/>
</dbReference>
<dbReference type="InterPro" id="IPR036772">
    <property type="entry name" value="SRCR-like_dom_sf"/>
</dbReference>
<sequence length="575" mass="64460">MGCLSDVLRLEEGKGGFRSWIHPLSLSACPHPHSIPLSSLFRCLNVGTGSMGQIQELERECLSHKFTLNSCKKVFCQPWQRCVDGDCICKIPYQCPKNSTLTICATNKRPFRNYCQLKSYECQHSDVRFMNKGNCNSEENFHISLEPENSTESFVQVKLVNHTKELYLCNSGWSAHEANVVCRHLGFSEWPHPPLGVRAGVRWGEPTSDSPDCLQATCRGTETSLAECTLIKRSQVNGDKGFARVVCYTTPRVEEFRCVNGKCIPLNETCNGINDCGDLSDELCCKECRDGSFHCKSDVCIPREHLCNKRKVKTFLPQIQCGIANHTVTRRKRILGGSLAVKSQFPWQVAIRDNEKVICGGIYIGGCWILTAAHCVRSSRVNHYLIWTGLLDTIKYGSRVETFRLKQLIIHENYNASSYWNDIALLEMRNSGAHKTCLVDNSFPACVPWSEYMFRPGQECKVSGWGLGDDFAKQYELKWGYINLLPNCSDLYKGRFLSGMECAGTHDGSIDACKGDSGGPLVCLDSDNVAYVWGVVSWGDSCGVPESPGVYTKVATYFDWISRHVGRSLISRYNV</sequence>
<dbReference type="SUPFAM" id="SSF57424">
    <property type="entry name" value="LDL receptor-like module"/>
    <property type="match status" value="1"/>
</dbReference>
<dbReference type="GO" id="GO:0006956">
    <property type="term" value="P:complement activation"/>
    <property type="evidence" value="ECO:0007669"/>
    <property type="project" value="Ensembl"/>
</dbReference>
<evidence type="ECO:0000256" key="9">
    <source>
        <dbReference type="ARBA" id="ARBA00022859"/>
    </source>
</evidence>
<dbReference type="SMART" id="SM00202">
    <property type="entry name" value="SR"/>
    <property type="match status" value="1"/>
</dbReference>
<evidence type="ECO:0000256" key="3">
    <source>
        <dbReference type="ARBA" id="ARBA00022525"/>
    </source>
</evidence>
<dbReference type="PRINTS" id="PR00722">
    <property type="entry name" value="CHYMOTRYPSIN"/>
</dbReference>
<dbReference type="InterPro" id="IPR001314">
    <property type="entry name" value="Peptidase_S1A"/>
</dbReference>
<dbReference type="Gene3D" id="2.40.10.10">
    <property type="entry name" value="Trypsin-like serine proteases"/>
    <property type="match status" value="1"/>
</dbReference>
<comment type="similarity">
    <text evidence="2">Belongs to the peptidase S1 family. Snake venom subfamily.</text>
</comment>
<dbReference type="PANTHER" id="PTHR24252">
    <property type="entry name" value="ACROSIN-RELATED"/>
    <property type="match status" value="1"/>
</dbReference>
<feature type="domain" description="SRCR" evidence="16">
    <location>
        <begin position="127"/>
        <end position="248"/>
    </location>
</feature>
<dbReference type="GeneTree" id="ENSGT00930000151042"/>
<dbReference type="InterPro" id="IPR001254">
    <property type="entry name" value="Trypsin_dom"/>
</dbReference>
<dbReference type="InterPro" id="IPR036058">
    <property type="entry name" value="Kazal_dom_sf"/>
</dbReference>
<reference evidence="18" key="2">
    <citation type="submission" date="2025-09" db="UniProtKB">
        <authorList>
            <consortium name="Ensembl"/>
        </authorList>
    </citation>
    <scope>IDENTIFICATION</scope>
</reference>
<evidence type="ECO:0000256" key="2">
    <source>
        <dbReference type="ARBA" id="ARBA00009228"/>
    </source>
</evidence>
<dbReference type="CDD" id="cd00190">
    <property type="entry name" value="Tryp_SPc"/>
    <property type="match status" value="1"/>
</dbReference>
<feature type="disulfide bond" evidence="13">
    <location>
        <begin position="218"/>
        <end position="228"/>
    </location>
</feature>
<dbReference type="SUPFAM" id="SSF56487">
    <property type="entry name" value="SRCR-like"/>
    <property type="match status" value="1"/>
</dbReference>
<dbReference type="Pfam" id="PF00530">
    <property type="entry name" value="SRCR"/>
    <property type="match status" value="1"/>
</dbReference>
<feature type="domain" description="Peptidase S1" evidence="15">
    <location>
        <begin position="334"/>
        <end position="566"/>
    </location>
</feature>
<dbReference type="FunFam" id="2.40.10.10:FF:000053">
    <property type="entry name" value="Neurotrypsin"/>
    <property type="match status" value="1"/>
</dbReference>
<dbReference type="SMART" id="SM00057">
    <property type="entry name" value="FIMAC"/>
    <property type="match status" value="1"/>
</dbReference>
<dbReference type="InterPro" id="IPR009003">
    <property type="entry name" value="Peptidase_S1_PA"/>
</dbReference>
<dbReference type="SUPFAM" id="SSF100895">
    <property type="entry name" value="Kazal-type serine protease inhibitors"/>
    <property type="match status" value="1"/>
</dbReference>
<keyword evidence="4 14" id="KW-0645">Protease</keyword>
<dbReference type="InterPro" id="IPR048722">
    <property type="entry name" value="CFAI_FIMAC_N"/>
</dbReference>
<keyword evidence="6" id="KW-0677">Repeat</keyword>
<evidence type="ECO:0000256" key="8">
    <source>
        <dbReference type="ARBA" id="ARBA00022825"/>
    </source>
</evidence>
<dbReference type="SUPFAM" id="SSF50494">
    <property type="entry name" value="Trypsin-like serine proteases"/>
    <property type="match status" value="1"/>
</dbReference>
<dbReference type="Pfam" id="PF00057">
    <property type="entry name" value="Ldl_recept_a"/>
    <property type="match status" value="1"/>
</dbReference>
<dbReference type="InterPro" id="IPR043504">
    <property type="entry name" value="Peptidase_S1_PA_chymotrypsin"/>
</dbReference>
<dbReference type="InterPro" id="IPR023415">
    <property type="entry name" value="LDLR_class-A_CS"/>
</dbReference>
<keyword evidence="11" id="KW-0325">Glycoprotein</keyword>
<dbReference type="PROSITE" id="PS01209">
    <property type="entry name" value="LDLRA_1"/>
    <property type="match status" value="1"/>
</dbReference>
<dbReference type="Pfam" id="PF00089">
    <property type="entry name" value="Trypsin"/>
    <property type="match status" value="1"/>
</dbReference>
<dbReference type="Proteomes" id="UP000694392">
    <property type="component" value="Unplaced"/>
</dbReference>
<comment type="subcellular location">
    <subcellularLocation>
        <location evidence="1">Secreted</location>
    </subcellularLocation>
</comment>
<dbReference type="Gene3D" id="4.10.400.10">
    <property type="entry name" value="Low-density Lipoprotein Receptor"/>
    <property type="match status" value="1"/>
</dbReference>
<feature type="disulfide bond" evidence="12">
    <location>
        <begin position="258"/>
        <end position="276"/>
    </location>
</feature>
<evidence type="ECO:0000256" key="6">
    <source>
        <dbReference type="ARBA" id="ARBA00022737"/>
    </source>
</evidence>
<keyword evidence="19" id="KW-1185">Reference proteome</keyword>
<dbReference type="Gene3D" id="3.10.250.10">
    <property type="entry name" value="SRCR-like domain"/>
    <property type="match status" value="1"/>
</dbReference>
<evidence type="ECO:0000313" key="18">
    <source>
        <dbReference type="Ensembl" id="ENSSPUP00000011901.1"/>
    </source>
</evidence>
<evidence type="ECO:0000256" key="13">
    <source>
        <dbReference type="PROSITE-ProRule" id="PRU00196"/>
    </source>
</evidence>
<dbReference type="PROSITE" id="PS51465">
    <property type="entry name" value="KAZAL_2"/>
    <property type="match status" value="1"/>
</dbReference>
<keyword evidence="7 14" id="KW-0378">Hydrolase</keyword>
<dbReference type="PROSITE" id="PS00134">
    <property type="entry name" value="TRYPSIN_HIS"/>
    <property type="match status" value="1"/>
</dbReference>
<dbReference type="GO" id="GO:0035821">
    <property type="term" value="P:modulation of process of another organism"/>
    <property type="evidence" value="ECO:0007669"/>
    <property type="project" value="UniProtKB-ARBA"/>
</dbReference>
<dbReference type="InterPro" id="IPR048719">
    <property type="entry name" value="CFAI_KAZAL"/>
</dbReference>
<dbReference type="Gene3D" id="3.30.60.30">
    <property type="match status" value="1"/>
</dbReference>
<evidence type="ECO:0000259" key="16">
    <source>
        <dbReference type="PROSITE" id="PS50287"/>
    </source>
</evidence>
<keyword evidence="9" id="KW-0391">Immunity</keyword>
<name>A0A8D0GZE2_SPHPU</name>
<dbReference type="GO" id="GO:0016020">
    <property type="term" value="C:membrane"/>
    <property type="evidence" value="ECO:0007669"/>
    <property type="project" value="InterPro"/>
</dbReference>
<dbReference type="InterPro" id="IPR001190">
    <property type="entry name" value="SRCR"/>
</dbReference>
<evidence type="ECO:0000256" key="5">
    <source>
        <dbReference type="ARBA" id="ARBA00022729"/>
    </source>
</evidence>
<evidence type="ECO:0000256" key="10">
    <source>
        <dbReference type="ARBA" id="ARBA00023157"/>
    </source>
</evidence>
<dbReference type="GO" id="GO:0004252">
    <property type="term" value="F:serine-type endopeptidase activity"/>
    <property type="evidence" value="ECO:0007669"/>
    <property type="project" value="InterPro"/>
</dbReference>
<dbReference type="AlphaFoldDB" id="A0A8D0GZE2"/>